<dbReference type="Proteomes" id="UP000028999">
    <property type="component" value="Unassembled WGS sequence"/>
</dbReference>
<evidence type="ECO:0000313" key="2">
    <source>
        <dbReference type="Proteomes" id="UP000028999"/>
    </source>
</evidence>
<gene>
    <name evidence="1" type="primary">BnaC04g22620D</name>
    <name evidence="1" type="ORF">GSBRNA2T00082700001</name>
</gene>
<dbReference type="PaxDb" id="3708-A0A078I7C3"/>
<proteinExistence type="predicted"/>
<sequence length="15" mass="1852">MNIARKAFMEEKKQK</sequence>
<keyword evidence="2" id="KW-1185">Reference proteome</keyword>
<protein>
    <submittedName>
        <fullName evidence="1">BnaC04g22620D protein</fullName>
    </submittedName>
</protein>
<accession>A0A078I7C3</accession>
<reference evidence="1 2" key="1">
    <citation type="journal article" date="2014" name="Science">
        <title>Plant genetics. Early allopolyploid evolution in the post-Neolithic Brassica napus oilseed genome.</title>
        <authorList>
            <person name="Chalhoub B."/>
            <person name="Denoeud F."/>
            <person name="Liu S."/>
            <person name="Parkin I.A."/>
            <person name="Tang H."/>
            <person name="Wang X."/>
            <person name="Chiquet J."/>
            <person name="Belcram H."/>
            <person name="Tong C."/>
            <person name="Samans B."/>
            <person name="Correa M."/>
            <person name="Da Silva C."/>
            <person name="Just J."/>
            <person name="Falentin C."/>
            <person name="Koh C.S."/>
            <person name="Le Clainche I."/>
            <person name="Bernard M."/>
            <person name="Bento P."/>
            <person name="Noel B."/>
            <person name="Labadie K."/>
            <person name="Alberti A."/>
            <person name="Charles M."/>
            <person name="Arnaud D."/>
            <person name="Guo H."/>
            <person name="Daviaud C."/>
            <person name="Alamery S."/>
            <person name="Jabbari K."/>
            <person name="Zhao M."/>
            <person name="Edger P.P."/>
            <person name="Chelaifa H."/>
            <person name="Tack D."/>
            <person name="Lassalle G."/>
            <person name="Mestiri I."/>
            <person name="Schnel N."/>
            <person name="Le Paslier M.C."/>
            <person name="Fan G."/>
            <person name="Renault V."/>
            <person name="Bayer P.E."/>
            <person name="Golicz A.A."/>
            <person name="Manoli S."/>
            <person name="Lee T.H."/>
            <person name="Thi V.H."/>
            <person name="Chalabi S."/>
            <person name="Hu Q."/>
            <person name="Fan C."/>
            <person name="Tollenaere R."/>
            <person name="Lu Y."/>
            <person name="Battail C."/>
            <person name="Shen J."/>
            <person name="Sidebottom C.H."/>
            <person name="Wang X."/>
            <person name="Canaguier A."/>
            <person name="Chauveau A."/>
            <person name="Berard A."/>
            <person name="Deniot G."/>
            <person name="Guan M."/>
            <person name="Liu Z."/>
            <person name="Sun F."/>
            <person name="Lim Y.P."/>
            <person name="Lyons E."/>
            <person name="Town C.D."/>
            <person name="Bancroft I."/>
            <person name="Wang X."/>
            <person name="Meng J."/>
            <person name="Ma J."/>
            <person name="Pires J.C."/>
            <person name="King G.J."/>
            <person name="Brunel D."/>
            <person name="Delourme R."/>
            <person name="Renard M."/>
            <person name="Aury J.M."/>
            <person name="Adams K.L."/>
            <person name="Batley J."/>
            <person name="Snowdon R.J."/>
            <person name="Tost J."/>
            <person name="Edwards D."/>
            <person name="Zhou Y."/>
            <person name="Hua W."/>
            <person name="Sharpe A.G."/>
            <person name="Paterson A.H."/>
            <person name="Guan C."/>
            <person name="Wincker P."/>
        </authorList>
    </citation>
    <scope>NUCLEOTIDE SEQUENCE [LARGE SCALE GENOMIC DNA]</scope>
    <source>
        <strain evidence="2">cv. Darmor-bzh</strain>
    </source>
</reference>
<evidence type="ECO:0000313" key="1">
    <source>
        <dbReference type="EMBL" id="CDY45776.1"/>
    </source>
</evidence>
<dbReference type="EMBL" id="LK032636">
    <property type="protein sequence ID" value="CDY45776.1"/>
    <property type="molecule type" value="Genomic_DNA"/>
</dbReference>
<name>A0A078I7C3_BRANA</name>
<organism evidence="1 2">
    <name type="scientific">Brassica napus</name>
    <name type="common">Rape</name>
    <dbReference type="NCBI Taxonomy" id="3708"/>
    <lineage>
        <taxon>Eukaryota</taxon>
        <taxon>Viridiplantae</taxon>
        <taxon>Streptophyta</taxon>
        <taxon>Embryophyta</taxon>
        <taxon>Tracheophyta</taxon>
        <taxon>Spermatophyta</taxon>
        <taxon>Magnoliopsida</taxon>
        <taxon>eudicotyledons</taxon>
        <taxon>Gunneridae</taxon>
        <taxon>Pentapetalae</taxon>
        <taxon>rosids</taxon>
        <taxon>malvids</taxon>
        <taxon>Brassicales</taxon>
        <taxon>Brassicaceae</taxon>
        <taxon>Brassiceae</taxon>
        <taxon>Brassica</taxon>
    </lineage>
</organism>